<dbReference type="GO" id="GO:0046872">
    <property type="term" value="F:metal ion binding"/>
    <property type="evidence" value="ECO:0007669"/>
    <property type="project" value="UniProtKB-KW"/>
</dbReference>
<keyword evidence="1" id="KW-0479">Metal-binding</keyword>
<dbReference type="EMBL" id="JACRTE010000005">
    <property type="protein sequence ID" value="MBC8596338.1"/>
    <property type="molecule type" value="Genomic_DNA"/>
</dbReference>
<dbReference type="Gene3D" id="3.30.390.10">
    <property type="entry name" value="Enolase-like, N-terminal domain"/>
    <property type="match status" value="1"/>
</dbReference>
<comment type="caution">
    <text evidence="4">The sequence shown here is derived from an EMBL/GenBank/DDBJ whole genome shotgun (WGS) entry which is preliminary data.</text>
</comment>
<dbReference type="InterPro" id="IPR034593">
    <property type="entry name" value="DgoD-like"/>
</dbReference>
<dbReference type="RefSeq" id="WP_262431837.1">
    <property type="nucleotide sequence ID" value="NZ_JACRTE010000005.1"/>
</dbReference>
<dbReference type="AlphaFoldDB" id="A0A926IU31"/>
<organism evidence="4 5">
    <name type="scientific">Qingrenia yutianensis</name>
    <dbReference type="NCBI Taxonomy" id="2763676"/>
    <lineage>
        <taxon>Bacteria</taxon>
        <taxon>Bacillati</taxon>
        <taxon>Bacillota</taxon>
        <taxon>Clostridia</taxon>
        <taxon>Eubacteriales</taxon>
        <taxon>Oscillospiraceae</taxon>
        <taxon>Qingrenia</taxon>
    </lineage>
</organism>
<name>A0A926IU31_9FIRM</name>
<sequence>MKITDIKTYTMDAYRTNWTFIKVETDEGLYGWGEASLGTQEGALCGCVEDLKRLITGRNPLEIEKMRFEVYRDIYWKGGPVLMSAISGIEMAMWDISGKFYNAPVHALLGGKVRDKVKMYANAWFIDAKEPEDFAKCAKKTVDLGVKALKWDPFGKSHMTIENDVLSKAVDIVGAVREAVGNGVDLLIECHGRFNPYTAVKISKALEKFNIFLMEEPCPPDNFEALAYVRSKSNIPISGGERVYSIYGFEDLFAKGAVDIAQPDIFHTGGIYESKKVAAMAEAKHIPVSFHNPSGPISNAAILNLAATVPNFIIHEIMLTDGAFRRDITNEKIVFEDGYILIPDKPGIGIEVNEEEIAKHPYVPRNLRHYTGNLTSIRKKGDAFFYFEGIGGEKK</sequence>
<dbReference type="PANTHER" id="PTHR48080:SF2">
    <property type="entry name" value="D-GALACTONATE DEHYDRATASE"/>
    <property type="match status" value="1"/>
</dbReference>
<reference evidence="4" key="1">
    <citation type="submission" date="2020-08" db="EMBL/GenBank/DDBJ databases">
        <title>Genome public.</title>
        <authorList>
            <person name="Liu C."/>
            <person name="Sun Q."/>
        </authorList>
    </citation>
    <scope>NUCLEOTIDE SEQUENCE</scope>
    <source>
        <strain evidence="4">NSJ-50</strain>
    </source>
</reference>
<dbReference type="SFLD" id="SFLDG00179">
    <property type="entry name" value="mandelate_racemase"/>
    <property type="match status" value="1"/>
</dbReference>
<evidence type="ECO:0000313" key="5">
    <source>
        <dbReference type="Proteomes" id="UP000647416"/>
    </source>
</evidence>
<dbReference type="GO" id="GO:0008869">
    <property type="term" value="F:galactonate dehydratase activity"/>
    <property type="evidence" value="ECO:0007669"/>
    <property type="project" value="UniProtKB-EC"/>
</dbReference>
<evidence type="ECO:0000259" key="3">
    <source>
        <dbReference type="SMART" id="SM00922"/>
    </source>
</evidence>
<dbReference type="PANTHER" id="PTHR48080">
    <property type="entry name" value="D-GALACTONATE DEHYDRATASE-RELATED"/>
    <property type="match status" value="1"/>
</dbReference>
<dbReference type="Pfam" id="PF02746">
    <property type="entry name" value="MR_MLE_N"/>
    <property type="match status" value="1"/>
</dbReference>
<dbReference type="InterPro" id="IPR036849">
    <property type="entry name" value="Enolase-like_C_sf"/>
</dbReference>
<dbReference type="Proteomes" id="UP000647416">
    <property type="component" value="Unassembled WGS sequence"/>
</dbReference>
<feature type="domain" description="Mandelate racemase/muconate lactonizing enzyme C-terminal" evidence="3">
    <location>
        <begin position="131"/>
        <end position="236"/>
    </location>
</feature>
<accession>A0A926IU31</accession>
<evidence type="ECO:0000256" key="1">
    <source>
        <dbReference type="ARBA" id="ARBA00022723"/>
    </source>
</evidence>
<keyword evidence="2 4" id="KW-0456">Lyase</keyword>
<evidence type="ECO:0000256" key="2">
    <source>
        <dbReference type="ARBA" id="ARBA00023239"/>
    </source>
</evidence>
<dbReference type="InterPro" id="IPR013341">
    <property type="entry name" value="Mandelate_racemase_N_dom"/>
</dbReference>
<dbReference type="InterPro" id="IPR029017">
    <property type="entry name" value="Enolase-like_N"/>
</dbReference>
<dbReference type="SFLD" id="SFLDS00001">
    <property type="entry name" value="Enolase"/>
    <property type="match status" value="1"/>
</dbReference>
<keyword evidence="5" id="KW-1185">Reference proteome</keyword>
<dbReference type="SUPFAM" id="SSF51604">
    <property type="entry name" value="Enolase C-terminal domain-like"/>
    <property type="match status" value="1"/>
</dbReference>
<dbReference type="NCBIfam" id="NF010624">
    <property type="entry name" value="PRK14017.1"/>
    <property type="match status" value="1"/>
</dbReference>
<dbReference type="CDD" id="cd03316">
    <property type="entry name" value="MR_like"/>
    <property type="match status" value="1"/>
</dbReference>
<dbReference type="SMART" id="SM00922">
    <property type="entry name" value="MR_MLE"/>
    <property type="match status" value="1"/>
</dbReference>
<dbReference type="SUPFAM" id="SSF54826">
    <property type="entry name" value="Enolase N-terminal domain-like"/>
    <property type="match status" value="1"/>
</dbReference>
<gene>
    <name evidence="4" type="primary">dgoD</name>
    <name evidence="4" type="ORF">H8706_05585</name>
</gene>
<dbReference type="EC" id="4.2.1.6" evidence="4"/>
<dbReference type="Pfam" id="PF13378">
    <property type="entry name" value="MR_MLE_C"/>
    <property type="match status" value="1"/>
</dbReference>
<dbReference type="Gene3D" id="3.20.20.120">
    <property type="entry name" value="Enolase-like C-terminal domain"/>
    <property type="match status" value="1"/>
</dbReference>
<dbReference type="InterPro" id="IPR029065">
    <property type="entry name" value="Enolase_C-like"/>
</dbReference>
<evidence type="ECO:0000313" key="4">
    <source>
        <dbReference type="EMBL" id="MBC8596338.1"/>
    </source>
</evidence>
<proteinExistence type="predicted"/>
<protein>
    <submittedName>
        <fullName evidence="4">Galactonate dehydratase</fullName>
        <ecNumber evidence="4">4.2.1.6</ecNumber>
    </submittedName>
</protein>
<dbReference type="InterPro" id="IPR013342">
    <property type="entry name" value="Mandelate_racemase_C"/>
</dbReference>